<proteinExistence type="inferred from homology"/>
<dbReference type="EMBL" id="JACHXM010000020">
    <property type="protein sequence ID" value="MBB3142343.1"/>
    <property type="molecule type" value="Genomic_DNA"/>
</dbReference>
<dbReference type="AlphaFoldDB" id="A0A7W5C0Z5"/>
<dbReference type="PRINTS" id="PR01543">
    <property type="entry name" value="ANATRNSFRASE"/>
</dbReference>
<sequence length="376" mass="41646">MTRIGNGEARVLILGRAQEVMDTVCAELVNAGHRVTGTVEPEYADVHYHAGEFDLIAFGGGIPLELRNRLKDTFSAQNPRVQLLDTFAPRAAWQIHSAIEGVSFASSVELEAYCHRIGYQGPRTPTLETLRTLVERHSAAIVFEALDAWLGHGVDIAPNAVDAKLITAGRGGYCFEQNSLMKRVLMAMGFEVEGLIGRVRWGQPAGAAPMPRSHMALRVTLDGVPWLVDVGFGGSGPSAPLRMDTAAPQATRHETFRIFPFGDSLVLQAQSDDQWWSMYELSSEPQLDTDFAPFNWYTSTHPDSPFTRSLIVARTTPEGRFTLLNGRFTTRRPDGDVDRQMLDADGIETALRETFSLPFQPEWRSAIQRLIETDTT</sequence>
<dbReference type="Proteomes" id="UP000525987">
    <property type="component" value="Unassembled WGS sequence"/>
</dbReference>
<accession>A0A7W5C0Z5</accession>
<dbReference type="PANTHER" id="PTHR11786">
    <property type="entry name" value="N-HYDROXYARYLAMINE O-ACETYLTRANSFERASE"/>
    <property type="match status" value="1"/>
</dbReference>
<comment type="caution">
    <text evidence="3">The sequence shown here is derived from an EMBL/GenBank/DDBJ whole genome shotgun (WGS) entry which is preliminary data.</text>
</comment>
<comment type="similarity">
    <text evidence="1 2">Belongs to the arylamine N-acetyltransferase family.</text>
</comment>
<dbReference type="Gene3D" id="3.30.2140.10">
    <property type="entry name" value="Arylamine N-acetyltransferase"/>
    <property type="match status" value="1"/>
</dbReference>
<dbReference type="InterPro" id="IPR001447">
    <property type="entry name" value="Arylamine_N-AcTrfase"/>
</dbReference>
<keyword evidence="3" id="KW-0012">Acyltransferase</keyword>
<gene>
    <name evidence="3" type="ORF">FHR96_003232</name>
</gene>
<dbReference type="SUPFAM" id="SSF54001">
    <property type="entry name" value="Cysteine proteinases"/>
    <property type="match status" value="1"/>
</dbReference>
<evidence type="ECO:0000313" key="4">
    <source>
        <dbReference type="Proteomes" id="UP000525987"/>
    </source>
</evidence>
<dbReference type="PANTHER" id="PTHR11786:SF0">
    <property type="entry name" value="ARYLAMINE N-ACETYLTRANSFERASE 4-RELATED"/>
    <property type="match status" value="1"/>
</dbReference>
<reference evidence="3 4" key="1">
    <citation type="submission" date="2020-08" db="EMBL/GenBank/DDBJ databases">
        <title>Genomic Encyclopedia of Type Strains, Phase III (KMG-III): the genomes of soil and plant-associated and newly described type strains.</title>
        <authorList>
            <person name="Whitman W."/>
        </authorList>
    </citation>
    <scope>NUCLEOTIDE SEQUENCE [LARGE SCALE GENOMIC DNA]</scope>
    <source>
        <strain evidence="3 4">CECT 5995</strain>
    </source>
</reference>
<dbReference type="RefSeq" id="WP_221195852.1">
    <property type="nucleotide sequence ID" value="NZ_JACHXM010000020.1"/>
</dbReference>
<name>A0A7W5C0Z5_9GAMM</name>
<keyword evidence="3" id="KW-0808">Transferase</keyword>
<dbReference type="Pfam" id="PF00797">
    <property type="entry name" value="Acetyltransf_2"/>
    <property type="match status" value="1"/>
</dbReference>
<protein>
    <submittedName>
        <fullName evidence="3">N-hydroxyarylamine O-acetyltransferase</fullName>
        <ecNumber evidence="3">2.3.1.118</ecNumber>
    </submittedName>
</protein>
<evidence type="ECO:0000313" key="3">
    <source>
        <dbReference type="EMBL" id="MBB3142343.1"/>
    </source>
</evidence>
<evidence type="ECO:0000256" key="2">
    <source>
        <dbReference type="RuleBase" id="RU003452"/>
    </source>
</evidence>
<dbReference type="GO" id="GO:0046990">
    <property type="term" value="F:N-hydroxyarylamine O-acetyltransferase activity"/>
    <property type="evidence" value="ECO:0007669"/>
    <property type="project" value="UniProtKB-EC"/>
</dbReference>
<dbReference type="InterPro" id="IPR038765">
    <property type="entry name" value="Papain-like_cys_pep_sf"/>
</dbReference>
<dbReference type="Gene3D" id="2.40.128.150">
    <property type="entry name" value="Cysteine proteinases"/>
    <property type="match status" value="1"/>
</dbReference>
<evidence type="ECO:0000256" key="1">
    <source>
        <dbReference type="ARBA" id="ARBA00006547"/>
    </source>
</evidence>
<dbReference type="EC" id="2.3.1.118" evidence="3"/>
<keyword evidence="4" id="KW-1185">Reference proteome</keyword>
<organism evidence="3 4">
    <name type="scientific">Halomonas organivorans</name>
    <dbReference type="NCBI Taxonomy" id="257772"/>
    <lineage>
        <taxon>Bacteria</taxon>
        <taxon>Pseudomonadati</taxon>
        <taxon>Pseudomonadota</taxon>
        <taxon>Gammaproteobacteria</taxon>
        <taxon>Oceanospirillales</taxon>
        <taxon>Halomonadaceae</taxon>
        <taxon>Halomonas</taxon>
    </lineage>
</organism>